<evidence type="ECO:0000313" key="6">
    <source>
        <dbReference type="EMBL" id="QHT68331.1"/>
    </source>
</evidence>
<dbReference type="PRINTS" id="PR00034">
    <property type="entry name" value="HTHCRP"/>
</dbReference>
<evidence type="ECO:0000256" key="1">
    <source>
        <dbReference type="ARBA" id="ARBA00023015"/>
    </source>
</evidence>
<dbReference type="SMART" id="SM00419">
    <property type="entry name" value="HTH_CRP"/>
    <property type="match status" value="1"/>
</dbReference>
<dbReference type="Pfam" id="PF00027">
    <property type="entry name" value="cNMP_binding"/>
    <property type="match status" value="1"/>
</dbReference>
<dbReference type="Gene3D" id="2.60.120.10">
    <property type="entry name" value="Jelly Rolls"/>
    <property type="match status" value="1"/>
</dbReference>
<feature type="domain" description="HTH crp-type" evidence="5">
    <location>
        <begin position="130"/>
        <end position="198"/>
    </location>
</feature>
<dbReference type="CDD" id="cd00038">
    <property type="entry name" value="CAP_ED"/>
    <property type="match status" value="1"/>
</dbReference>
<dbReference type="GO" id="GO:0005829">
    <property type="term" value="C:cytosol"/>
    <property type="evidence" value="ECO:0007669"/>
    <property type="project" value="TreeGrafter"/>
</dbReference>
<keyword evidence="3" id="KW-0804">Transcription</keyword>
<dbReference type="SUPFAM" id="SSF46785">
    <property type="entry name" value="Winged helix' DNA-binding domain"/>
    <property type="match status" value="1"/>
</dbReference>
<dbReference type="InterPro" id="IPR036390">
    <property type="entry name" value="WH_DNA-bd_sf"/>
</dbReference>
<dbReference type="SUPFAM" id="SSF51206">
    <property type="entry name" value="cAMP-binding domain-like"/>
    <property type="match status" value="1"/>
</dbReference>
<dbReference type="InterPro" id="IPR018490">
    <property type="entry name" value="cNMP-bd_dom_sf"/>
</dbReference>
<keyword evidence="1" id="KW-0805">Transcription regulation</keyword>
<dbReference type="KEGG" id="rhoz:GXP67_17620"/>
<dbReference type="PROSITE" id="PS50042">
    <property type="entry name" value="CNMP_BINDING_3"/>
    <property type="match status" value="1"/>
</dbReference>
<organism evidence="6 7">
    <name type="scientific">Rhodocytophaga rosea</name>
    <dbReference type="NCBI Taxonomy" id="2704465"/>
    <lineage>
        <taxon>Bacteria</taxon>
        <taxon>Pseudomonadati</taxon>
        <taxon>Bacteroidota</taxon>
        <taxon>Cytophagia</taxon>
        <taxon>Cytophagales</taxon>
        <taxon>Rhodocytophagaceae</taxon>
        <taxon>Rhodocytophaga</taxon>
    </lineage>
</organism>
<dbReference type="EMBL" id="CP048222">
    <property type="protein sequence ID" value="QHT68331.1"/>
    <property type="molecule type" value="Genomic_DNA"/>
</dbReference>
<protein>
    <submittedName>
        <fullName evidence="6">Crp/Fnr family transcriptional regulator</fullName>
    </submittedName>
</protein>
<name>A0A6C0GJS8_9BACT</name>
<dbReference type="Proteomes" id="UP000480178">
    <property type="component" value="Chromosome"/>
</dbReference>
<dbReference type="PROSITE" id="PS51063">
    <property type="entry name" value="HTH_CRP_2"/>
    <property type="match status" value="1"/>
</dbReference>
<dbReference type="RefSeq" id="WP_162444345.1">
    <property type="nucleotide sequence ID" value="NZ_CP048222.1"/>
</dbReference>
<evidence type="ECO:0000259" key="4">
    <source>
        <dbReference type="PROSITE" id="PS50042"/>
    </source>
</evidence>
<evidence type="ECO:0000256" key="2">
    <source>
        <dbReference type="ARBA" id="ARBA00023125"/>
    </source>
</evidence>
<reference evidence="6 7" key="1">
    <citation type="submission" date="2020-01" db="EMBL/GenBank/DDBJ databases">
        <authorList>
            <person name="Kim M.K."/>
        </authorList>
    </citation>
    <scope>NUCLEOTIDE SEQUENCE [LARGE SCALE GENOMIC DNA]</scope>
    <source>
        <strain evidence="6 7">172606-1</strain>
    </source>
</reference>
<sequence>MIPVEILKRYGSQEVELDKEEVLFREGDAPLHYFQIVTGSIKMVNYSYDGQEFIQGIFEDNESFGEPPLFADFRYPSDAIAIKDTVLIKLRKESFLQLLKDNFDIHLKFSEVFAKRLKYKSMVLKEISSYAPDHRLITLIKYFKAHSEAPKHEKFLVPYTRQQLADMTGLRVETVIRTVSKLKEEGKVSVIKHKIYLN</sequence>
<dbReference type="InterPro" id="IPR012318">
    <property type="entry name" value="HTH_CRP"/>
</dbReference>
<dbReference type="AlphaFoldDB" id="A0A6C0GJS8"/>
<keyword evidence="7" id="KW-1185">Reference proteome</keyword>
<dbReference type="GO" id="GO:0003700">
    <property type="term" value="F:DNA-binding transcription factor activity"/>
    <property type="evidence" value="ECO:0007669"/>
    <property type="project" value="TreeGrafter"/>
</dbReference>
<dbReference type="SMART" id="SM00100">
    <property type="entry name" value="cNMP"/>
    <property type="match status" value="1"/>
</dbReference>
<evidence type="ECO:0000259" key="5">
    <source>
        <dbReference type="PROSITE" id="PS51063"/>
    </source>
</evidence>
<dbReference type="Pfam" id="PF13545">
    <property type="entry name" value="HTH_Crp_2"/>
    <property type="match status" value="1"/>
</dbReference>
<gene>
    <name evidence="6" type="ORF">GXP67_17620</name>
</gene>
<proteinExistence type="predicted"/>
<keyword evidence="2" id="KW-0238">DNA-binding</keyword>
<evidence type="ECO:0000313" key="7">
    <source>
        <dbReference type="Proteomes" id="UP000480178"/>
    </source>
</evidence>
<dbReference type="GO" id="GO:0003677">
    <property type="term" value="F:DNA binding"/>
    <property type="evidence" value="ECO:0007669"/>
    <property type="project" value="UniProtKB-KW"/>
</dbReference>
<dbReference type="InterPro" id="IPR050397">
    <property type="entry name" value="Env_Response_Regulators"/>
</dbReference>
<feature type="domain" description="Cyclic nucleotide-binding" evidence="4">
    <location>
        <begin position="1"/>
        <end position="116"/>
    </location>
</feature>
<dbReference type="InterPro" id="IPR000595">
    <property type="entry name" value="cNMP-bd_dom"/>
</dbReference>
<dbReference type="PANTHER" id="PTHR24567">
    <property type="entry name" value="CRP FAMILY TRANSCRIPTIONAL REGULATORY PROTEIN"/>
    <property type="match status" value="1"/>
</dbReference>
<evidence type="ECO:0000256" key="3">
    <source>
        <dbReference type="ARBA" id="ARBA00023163"/>
    </source>
</evidence>
<accession>A0A6C0GJS8</accession>
<dbReference type="InterPro" id="IPR014710">
    <property type="entry name" value="RmlC-like_jellyroll"/>
</dbReference>
<dbReference type="PANTHER" id="PTHR24567:SF28">
    <property type="entry name" value="LISTERIOLYSIN REGULATORY PROTEIN"/>
    <property type="match status" value="1"/>
</dbReference>